<keyword evidence="1" id="KW-0812">Transmembrane</keyword>
<name>A0A1G9XWX7_9PSEU</name>
<keyword evidence="1" id="KW-1133">Transmembrane helix</keyword>
<dbReference type="RefSeq" id="WP_176929985.1">
    <property type="nucleotide sequence ID" value="NZ_FNET01000031.1"/>
</dbReference>
<keyword evidence="1" id="KW-0472">Membrane</keyword>
<feature type="transmembrane region" description="Helical" evidence="1">
    <location>
        <begin position="69"/>
        <end position="88"/>
    </location>
</feature>
<gene>
    <name evidence="2" type="ORF">SAMN04488074_13172</name>
</gene>
<evidence type="ECO:0000313" key="2">
    <source>
        <dbReference type="EMBL" id="SDN01274.1"/>
    </source>
</evidence>
<accession>A0A1G9XWX7</accession>
<reference evidence="3" key="1">
    <citation type="submission" date="2016-10" db="EMBL/GenBank/DDBJ databases">
        <authorList>
            <person name="Varghese N."/>
            <person name="Submissions S."/>
        </authorList>
    </citation>
    <scope>NUCLEOTIDE SEQUENCE [LARGE SCALE GENOMIC DNA]</scope>
    <source>
        <strain evidence="3">DSM 44796</strain>
    </source>
</reference>
<sequence length="89" mass="9250">MFLHAVDVGDEDVDQRADVRVAGADLGAQVAGGAGQEQVGLELETISSASFIRSMVSCMSVTPISRPRWSYLLVAIAISSLIASSALLA</sequence>
<proteinExistence type="predicted"/>
<dbReference type="Proteomes" id="UP000199682">
    <property type="component" value="Unassembled WGS sequence"/>
</dbReference>
<evidence type="ECO:0000313" key="3">
    <source>
        <dbReference type="Proteomes" id="UP000199682"/>
    </source>
</evidence>
<evidence type="ECO:0000256" key="1">
    <source>
        <dbReference type="SAM" id="Phobius"/>
    </source>
</evidence>
<protein>
    <submittedName>
        <fullName evidence="2">Uncharacterized protein</fullName>
    </submittedName>
</protein>
<dbReference type="AlphaFoldDB" id="A0A1G9XWX7"/>
<organism evidence="2 3">
    <name type="scientific">Lentzea albidocapillata subsp. violacea</name>
    <dbReference type="NCBI Taxonomy" id="128104"/>
    <lineage>
        <taxon>Bacteria</taxon>
        <taxon>Bacillati</taxon>
        <taxon>Actinomycetota</taxon>
        <taxon>Actinomycetes</taxon>
        <taxon>Pseudonocardiales</taxon>
        <taxon>Pseudonocardiaceae</taxon>
        <taxon>Lentzea</taxon>
    </lineage>
</organism>
<dbReference type="EMBL" id="FNET01000031">
    <property type="protein sequence ID" value="SDN01274.1"/>
    <property type="molecule type" value="Genomic_DNA"/>
</dbReference>